<dbReference type="InterPro" id="IPR000276">
    <property type="entry name" value="GPCR_Rhodpsn"/>
</dbReference>
<comment type="subcellular location">
    <subcellularLocation>
        <location evidence="1">Cell membrane</location>
        <topology evidence="1">Multi-pass membrane protein</topology>
    </subcellularLocation>
</comment>
<evidence type="ECO:0000256" key="4">
    <source>
        <dbReference type="ARBA" id="ARBA00022989"/>
    </source>
</evidence>
<dbReference type="Pfam" id="PF00001">
    <property type="entry name" value="7tm_1"/>
    <property type="match status" value="1"/>
</dbReference>
<keyword evidence="6" id="KW-0472">Membrane</keyword>
<dbReference type="GO" id="GO:0005886">
    <property type="term" value="C:plasma membrane"/>
    <property type="evidence" value="ECO:0007669"/>
    <property type="project" value="UniProtKB-SubCell"/>
</dbReference>
<evidence type="ECO:0000313" key="10">
    <source>
        <dbReference type="EMBL" id="CAB4006134.1"/>
    </source>
</evidence>
<keyword evidence="7 9" id="KW-0675">Receptor</keyword>
<keyword evidence="8 9" id="KW-0807">Transducer</keyword>
<dbReference type="PROSITE" id="PS00237">
    <property type="entry name" value="G_PROTEIN_RECEP_F1_1"/>
    <property type="match status" value="1"/>
</dbReference>
<keyword evidence="11" id="KW-1185">Reference proteome</keyword>
<comment type="caution">
    <text evidence="10">The sequence shown here is derived from an EMBL/GenBank/DDBJ whole genome shotgun (WGS) entry which is preliminary data.</text>
</comment>
<evidence type="ECO:0000256" key="2">
    <source>
        <dbReference type="ARBA" id="ARBA00022475"/>
    </source>
</evidence>
<name>A0A6S7HLH8_PARCT</name>
<reference evidence="10" key="1">
    <citation type="submission" date="2020-04" db="EMBL/GenBank/DDBJ databases">
        <authorList>
            <person name="Alioto T."/>
            <person name="Alioto T."/>
            <person name="Gomez Garrido J."/>
        </authorList>
    </citation>
    <scope>NUCLEOTIDE SEQUENCE</scope>
    <source>
        <strain evidence="10">A484AB</strain>
    </source>
</reference>
<dbReference type="InterPro" id="IPR017452">
    <property type="entry name" value="GPCR_Rhodpsn_7TM"/>
</dbReference>
<keyword evidence="3 9" id="KW-0812">Transmembrane</keyword>
<gene>
    <name evidence="10" type="ORF">PACLA_8A023914</name>
</gene>
<dbReference type="GO" id="GO:0004930">
    <property type="term" value="F:G protein-coupled receptor activity"/>
    <property type="evidence" value="ECO:0007669"/>
    <property type="project" value="UniProtKB-KW"/>
</dbReference>
<evidence type="ECO:0000256" key="1">
    <source>
        <dbReference type="ARBA" id="ARBA00004651"/>
    </source>
</evidence>
<evidence type="ECO:0000256" key="9">
    <source>
        <dbReference type="RuleBase" id="RU000688"/>
    </source>
</evidence>
<dbReference type="PROSITE" id="PS50262">
    <property type="entry name" value="G_PROTEIN_RECEP_F1_2"/>
    <property type="match status" value="1"/>
</dbReference>
<proteinExistence type="inferred from homology"/>
<dbReference type="Proteomes" id="UP001152795">
    <property type="component" value="Unassembled WGS sequence"/>
</dbReference>
<keyword evidence="2" id="KW-1003">Cell membrane</keyword>
<dbReference type="PANTHER" id="PTHR24248">
    <property type="entry name" value="ADRENERGIC RECEPTOR-RELATED G-PROTEIN COUPLED RECEPTOR"/>
    <property type="match status" value="1"/>
</dbReference>
<comment type="similarity">
    <text evidence="9">Belongs to the G-protein coupled receptor 1 family.</text>
</comment>
<dbReference type="EMBL" id="CACRXK020005419">
    <property type="protein sequence ID" value="CAB4006134.1"/>
    <property type="molecule type" value="Genomic_DNA"/>
</dbReference>
<accession>A0A6S7HLH8</accession>
<dbReference type="SUPFAM" id="SSF81321">
    <property type="entry name" value="Family A G protein-coupled receptor-like"/>
    <property type="match status" value="1"/>
</dbReference>
<keyword evidence="5 9" id="KW-0297">G-protein coupled receptor</keyword>
<evidence type="ECO:0000256" key="6">
    <source>
        <dbReference type="ARBA" id="ARBA00023136"/>
    </source>
</evidence>
<sequence>MLSNNTSAMYNHTNEAETHAFQEQLVLADKIIILFFAIFTILGNTLVLVATWRERSLHQPNKYFIACLAVADLLVGTILEPLMVYQLSLDVELKQTMPIHLCRFMVWIDTFTLAASIYSLTFISFDRYFKISRPLQYRSRMTTSKSLKIIFTIWLISTAFATYAATPHSGSWGILQTSSNFCPIDGTKEKGFYTFLAVSAFFLPTALILVMYALIFVVVHKREKMLRNGKLGQTCNDRKQRSAFLQDLRNIRILLVVVGVFVLCWGPYIIYILLWHYNPNLIDRDRRSSSYIRRILIADFVIARLPYLNSLCNPIIYACLDQTYREALQHLFQQMMCRPTSRRRPPTNGIRQVTTTENKTKQYLITESRYSENVV</sequence>
<evidence type="ECO:0000256" key="3">
    <source>
        <dbReference type="ARBA" id="ARBA00022692"/>
    </source>
</evidence>
<dbReference type="PRINTS" id="PR00237">
    <property type="entry name" value="GPCRRHODOPSN"/>
</dbReference>
<evidence type="ECO:0000256" key="8">
    <source>
        <dbReference type="ARBA" id="ARBA00023224"/>
    </source>
</evidence>
<dbReference type="SMART" id="SM01381">
    <property type="entry name" value="7TM_GPCR_Srsx"/>
    <property type="match status" value="1"/>
</dbReference>
<evidence type="ECO:0000313" key="11">
    <source>
        <dbReference type="Proteomes" id="UP001152795"/>
    </source>
</evidence>
<evidence type="ECO:0000256" key="7">
    <source>
        <dbReference type="ARBA" id="ARBA00023170"/>
    </source>
</evidence>
<organism evidence="10 11">
    <name type="scientific">Paramuricea clavata</name>
    <name type="common">Red gorgonian</name>
    <name type="synonym">Violescent sea-whip</name>
    <dbReference type="NCBI Taxonomy" id="317549"/>
    <lineage>
        <taxon>Eukaryota</taxon>
        <taxon>Metazoa</taxon>
        <taxon>Cnidaria</taxon>
        <taxon>Anthozoa</taxon>
        <taxon>Octocorallia</taxon>
        <taxon>Malacalcyonacea</taxon>
        <taxon>Plexauridae</taxon>
        <taxon>Paramuricea</taxon>
    </lineage>
</organism>
<dbReference type="Gene3D" id="1.20.1070.10">
    <property type="entry name" value="Rhodopsin 7-helix transmembrane proteins"/>
    <property type="match status" value="1"/>
</dbReference>
<dbReference type="OrthoDB" id="5981855at2759"/>
<dbReference type="AlphaFoldDB" id="A0A6S7HLH8"/>
<keyword evidence="4" id="KW-1133">Transmembrane helix</keyword>
<evidence type="ECO:0000256" key="5">
    <source>
        <dbReference type="ARBA" id="ARBA00023040"/>
    </source>
</evidence>
<protein>
    <submittedName>
        <fullName evidence="10">5-hydroxytryptamine receptor 1-like</fullName>
    </submittedName>
</protein>